<dbReference type="SUPFAM" id="SSF56601">
    <property type="entry name" value="beta-lactamase/transpeptidase-like"/>
    <property type="match status" value="1"/>
</dbReference>
<dbReference type="PANTHER" id="PTHR30627">
    <property type="entry name" value="PEPTIDOGLYCAN D,D-TRANSPEPTIDASE"/>
    <property type="match status" value="1"/>
</dbReference>
<name>A0A2M6YS17_9BACT</name>
<protein>
    <submittedName>
        <fullName evidence="2">Penicillin-binding protein 2</fullName>
    </submittedName>
</protein>
<dbReference type="Gene3D" id="3.40.710.10">
    <property type="entry name" value="DD-peptidase/beta-lactamase superfamily"/>
    <property type="match status" value="1"/>
</dbReference>
<proteinExistence type="predicted"/>
<reference evidence="3" key="1">
    <citation type="submission" date="2017-09" db="EMBL/GenBank/DDBJ databases">
        <title>Depth-based differentiation of microbial function through sediment-hosted aquifers and enrichment of novel symbionts in the deep terrestrial subsurface.</title>
        <authorList>
            <person name="Probst A.J."/>
            <person name="Ladd B."/>
            <person name="Jarett J.K."/>
            <person name="Geller-Mcgrath D.E."/>
            <person name="Sieber C.M.K."/>
            <person name="Emerson J.B."/>
            <person name="Anantharaman K."/>
            <person name="Thomas B.C."/>
            <person name="Malmstrom R."/>
            <person name="Stieglmeier M."/>
            <person name="Klingl A."/>
            <person name="Woyke T."/>
            <person name="Ryan C.M."/>
            <person name="Banfield J.F."/>
        </authorList>
    </citation>
    <scope>NUCLEOTIDE SEQUENCE [LARGE SCALE GENOMIC DNA]</scope>
</reference>
<organism evidence="2 3">
    <name type="scientific">Candidatus Shapirobacteria bacterium CG07_land_8_20_14_0_80_39_18</name>
    <dbReference type="NCBI Taxonomy" id="1974882"/>
    <lineage>
        <taxon>Bacteria</taxon>
        <taxon>Candidatus Shapironibacteriota</taxon>
    </lineage>
</organism>
<feature type="non-terminal residue" evidence="2">
    <location>
        <position position="1"/>
    </location>
</feature>
<dbReference type="GO" id="GO:0005886">
    <property type="term" value="C:plasma membrane"/>
    <property type="evidence" value="ECO:0007669"/>
    <property type="project" value="TreeGrafter"/>
</dbReference>
<comment type="caution">
    <text evidence="2">The sequence shown here is derived from an EMBL/GenBank/DDBJ whole genome shotgun (WGS) entry which is preliminary data.</text>
</comment>
<dbReference type="EMBL" id="PEWZ01000029">
    <property type="protein sequence ID" value="PIU36265.1"/>
    <property type="molecule type" value="Genomic_DNA"/>
</dbReference>
<gene>
    <name evidence="2" type="ORF">COT03_00500</name>
</gene>
<dbReference type="AlphaFoldDB" id="A0A2M6YS17"/>
<sequence>NDPGVLEVNNFKFANWYFTQYGRTEGEINLARAITRSTDTYFYKVGEWLGAEKLIAWTKKFNLDETFGIDLPGEIPGFIADPAWKEKFRKEGWFLGNTYHLAIGQGDISLTPLGVNLMTSVIASGGKLCKPRVLRIGAENTPYKEECRSLGIKKEYLEVVKKGMIGACSPGGTGWPFFDFKPRVACKTGTAEISDDKSTHAWFTVFAPADNPGIVLTVLVEKGGEGSSVAAPIAKEILREYFKE</sequence>
<evidence type="ECO:0000259" key="1">
    <source>
        <dbReference type="Pfam" id="PF00905"/>
    </source>
</evidence>
<dbReference type="InterPro" id="IPR001460">
    <property type="entry name" value="PCN-bd_Tpept"/>
</dbReference>
<evidence type="ECO:0000313" key="2">
    <source>
        <dbReference type="EMBL" id="PIU36265.1"/>
    </source>
</evidence>
<feature type="domain" description="Penicillin-binding protein transpeptidase" evidence="1">
    <location>
        <begin position="11"/>
        <end position="238"/>
    </location>
</feature>
<evidence type="ECO:0000313" key="3">
    <source>
        <dbReference type="Proteomes" id="UP000229502"/>
    </source>
</evidence>
<dbReference type="GO" id="GO:0071972">
    <property type="term" value="F:peptidoglycan L,D-transpeptidase activity"/>
    <property type="evidence" value="ECO:0007669"/>
    <property type="project" value="TreeGrafter"/>
</dbReference>
<dbReference type="InterPro" id="IPR012338">
    <property type="entry name" value="Beta-lactam/transpept-like"/>
</dbReference>
<dbReference type="Proteomes" id="UP000229502">
    <property type="component" value="Unassembled WGS sequence"/>
</dbReference>
<dbReference type="GO" id="GO:0008658">
    <property type="term" value="F:penicillin binding"/>
    <property type="evidence" value="ECO:0007669"/>
    <property type="project" value="InterPro"/>
</dbReference>
<dbReference type="Pfam" id="PF00905">
    <property type="entry name" value="Transpeptidase"/>
    <property type="match status" value="1"/>
</dbReference>
<accession>A0A2M6YS17</accession>
<dbReference type="InterPro" id="IPR050515">
    <property type="entry name" value="Beta-lactam/transpept"/>
</dbReference>
<dbReference type="GO" id="GO:0071555">
    <property type="term" value="P:cell wall organization"/>
    <property type="evidence" value="ECO:0007669"/>
    <property type="project" value="TreeGrafter"/>
</dbReference>
<dbReference type="PANTHER" id="PTHR30627:SF2">
    <property type="entry name" value="PEPTIDOGLYCAN D,D-TRANSPEPTIDASE MRDA"/>
    <property type="match status" value="1"/>
</dbReference>